<dbReference type="PANTHER" id="PTHR11879:SF46">
    <property type="entry name" value="ASPARTATE AMINOTRANSFERASE, CYTOPLASMIC"/>
    <property type="match status" value="1"/>
</dbReference>
<evidence type="ECO:0000313" key="9">
    <source>
        <dbReference type="EMBL" id="KAL0359125.1"/>
    </source>
</evidence>
<dbReference type="InterPro" id="IPR015422">
    <property type="entry name" value="PyrdxlP-dep_Trfase_small"/>
</dbReference>
<evidence type="ECO:0000256" key="4">
    <source>
        <dbReference type="ARBA" id="ARBA00022576"/>
    </source>
</evidence>
<dbReference type="GO" id="GO:0006520">
    <property type="term" value="P:amino acid metabolic process"/>
    <property type="evidence" value="ECO:0007669"/>
    <property type="project" value="InterPro"/>
</dbReference>
<dbReference type="AlphaFoldDB" id="A0AAW2PUL9"/>
<evidence type="ECO:0000256" key="2">
    <source>
        <dbReference type="ARBA" id="ARBA00007441"/>
    </source>
</evidence>
<dbReference type="Gene3D" id="3.90.1150.10">
    <property type="entry name" value="Aspartate Aminotransferase, domain 1"/>
    <property type="match status" value="1"/>
</dbReference>
<dbReference type="SUPFAM" id="SSF53383">
    <property type="entry name" value="PLP-dependent transferases"/>
    <property type="match status" value="1"/>
</dbReference>
<evidence type="ECO:0000259" key="8">
    <source>
        <dbReference type="Pfam" id="PF00155"/>
    </source>
</evidence>
<dbReference type="InterPro" id="IPR015421">
    <property type="entry name" value="PyrdxlP-dep_Trfase_major"/>
</dbReference>
<protein>
    <submittedName>
        <fullName evidence="9">Aspartate aminotransferase, chloroplastic</fullName>
    </submittedName>
</protein>
<dbReference type="GO" id="GO:0030170">
    <property type="term" value="F:pyridoxal phosphate binding"/>
    <property type="evidence" value="ECO:0007669"/>
    <property type="project" value="InterPro"/>
</dbReference>
<dbReference type="InterPro" id="IPR004839">
    <property type="entry name" value="Aminotransferase_I/II_large"/>
</dbReference>
<sequence>MALAVPSLCFASPFPSPPLLHNLKPCFLMRASVMMSSGMEIDGLSSIGMGAEEPSVGISAAFRADTHEMKLDLGLGAYRTEDLQPYVLNVVNKYLPIEGLAAFNKATAELLFGADSPVIQQQRAAPEGSFVLLHGCAHNPTGTDPTPEQWEIIADVMQEKKHIPLFDVVYQRENMRKKWHVYMTKDGRMALTGVSQAKCEYLADAFIDSYHNVMS</sequence>
<dbReference type="InterPro" id="IPR000796">
    <property type="entry name" value="Asp_trans"/>
</dbReference>
<comment type="catalytic activity">
    <reaction evidence="7">
        <text>L-aspartate + 2-oxoglutarate = oxaloacetate + L-glutamate</text>
        <dbReference type="Rhea" id="RHEA:21824"/>
        <dbReference type="ChEBI" id="CHEBI:16452"/>
        <dbReference type="ChEBI" id="CHEBI:16810"/>
        <dbReference type="ChEBI" id="CHEBI:29985"/>
        <dbReference type="ChEBI" id="CHEBI:29991"/>
        <dbReference type="EC" id="2.6.1.1"/>
    </reaction>
</comment>
<comment type="similarity">
    <text evidence="2">Belongs to the class-I pyridoxal-phosphate-dependent aminotransferase family.</text>
</comment>
<dbReference type="GO" id="GO:0008483">
    <property type="term" value="F:transaminase activity"/>
    <property type="evidence" value="ECO:0007669"/>
    <property type="project" value="UniProtKB-KW"/>
</dbReference>
<dbReference type="EMBL" id="JACGWK010000004">
    <property type="protein sequence ID" value="KAL0359125.1"/>
    <property type="molecule type" value="Genomic_DNA"/>
</dbReference>
<dbReference type="PRINTS" id="PR00799">
    <property type="entry name" value="TRANSAMINASE"/>
</dbReference>
<proteinExistence type="inferred from homology"/>
<keyword evidence="6" id="KW-0663">Pyridoxal phosphate</keyword>
<reference evidence="9" key="2">
    <citation type="journal article" date="2024" name="Plant">
        <title>Genomic evolution and insights into agronomic trait innovations of Sesamum species.</title>
        <authorList>
            <person name="Miao H."/>
            <person name="Wang L."/>
            <person name="Qu L."/>
            <person name="Liu H."/>
            <person name="Sun Y."/>
            <person name="Le M."/>
            <person name="Wang Q."/>
            <person name="Wei S."/>
            <person name="Zheng Y."/>
            <person name="Lin W."/>
            <person name="Duan Y."/>
            <person name="Cao H."/>
            <person name="Xiong S."/>
            <person name="Wang X."/>
            <person name="Wei L."/>
            <person name="Li C."/>
            <person name="Ma Q."/>
            <person name="Ju M."/>
            <person name="Zhao R."/>
            <person name="Li G."/>
            <person name="Mu C."/>
            <person name="Tian Q."/>
            <person name="Mei H."/>
            <person name="Zhang T."/>
            <person name="Gao T."/>
            <person name="Zhang H."/>
        </authorList>
    </citation>
    <scope>NUCLEOTIDE SEQUENCE</scope>
    <source>
        <strain evidence="9">G01</strain>
    </source>
</reference>
<name>A0AAW2PUL9_9LAMI</name>
<comment type="subunit">
    <text evidence="3">Homodimer.</text>
</comment>
<accession>A0AAW2PUL9</accession>
<gene>
    <name evidence="9" type="ORF">Sangu_0761900</name>
</gene>
<evidence type="ECO:0000256" key="5">
    <source>
        <dbReference type="ARBA" id="ARBA00022679"/>
    </source>
</evidence>
<dbReference type="InterPro" id="IPR015424">
    <property type="entry name" value="PyrdxlP-dep_Trfase"/>
</dbReference>
<keyword evidence="5" id="KW-0808">Transferase</keyword>
<comment type="caution">
    <text evidence="9">The sequence shown here is derived from an EMBL/GenBank/DDBJ whole genome shotgun (WGS) entry which is preliminary data.</text>
</comment>
<keyword evidence="4 9" id="KW-0032">Aminotransferase</keyword>
<evidence type="ECO:0000256" key="1">
    <source>
        <dbReference type="ARBA" id="ARBA00001933"/>
    </source>
</evidence>
<evidence type="ECO:0000256" key="6">
    <source>
        <dbReference type="ARBA" id="ARBA00022898"/>
    </source>
</evidence>
<organism evidence="9">
    <name type="scientific">Sesamum angustifolium</name>
    <dbReference type="NCBI Taxonomy" id="2727405"/>
    <lineage>
        <taxon>Eukaryota</taxon>
        <taxon>Viridiplantae</taxon>
        <taxon>Streptophyta</taxon>
        <taxon>Embryophyta</taxon>
        <taxon>Tracheophyta</taxon>
        <taxon>Spermatophyta</taxon>
        <taxon>Magnoliopsida</taxon>
        <taxon>eudicotyledons</taxon>
        <taxon>Gunneridae</taxon>
        <taxon>Pentapetalae</taxon>
        <taxon>asterids</taxon>
        <taxon>lamiids</taxon>
        <taxon>Lamiales</taxon>
        <taxon>Pedaliaceae</taxon>
        <taxon>Sesamum</taxon>
    </lineage>
</organism>
<dbReference type="Gene3D" id="3.40.640.10">
    <property type="entry name" value="Type I PLP-dependent aspartate aminotransferase-like (Major domain)"/>
    <property type="match status" value="1"/>
</dbReference>
<dbReference type="PANTHER" id="PTHR11879">
    <property type="entry name" value="ASPARTATE AMINOTRANSFERASE"/>
    <property type="match status" value="1"/>
</dbReference>
<dbReference type="Pfam" id="PF00155">
    <property type="entry name" value="Aminotran_1_2"/>
    <property type="match status" value="1"/>
</dbReference>
<comment type="cofactor">
    <cofactor evidence="1">
        <name>pyridoxal 5'-phosphate</name>
        <dbReference type="ChEBI" id="CHEBI:597326"/>
    </cofactor>
</comment>
<feature type="domain" description="Aminotransferase class I/classII large" evidence="8">
    <location>
        <begin position="124"/>
        <end position="171"/>
    </location>
</feature>
<evidence type="ECO:0000256" key="7">
    <source>
        <dbReference type="ARBA" id="ARBA00049185"/>
    </source>
</evidence>
<evidence type="ECO:0000256" key="3">
    <source>
        <dbReference type="ARBA" id="ARBA00011738"/>
    </source>
</evidence>
<reference evidence="9" key="1">
    <citation type="submission" date="2020-06" db="EMBL/GenBank/DDBJ databases">
        <authorList>
            <person name="Li T."/>
            <person name="Hu X."/>
            <person name="Zhang T."/>
            <person name="Song X."/>
            <person name="Zhang H."/>
            <person name="Dai N."/>
            <person name="Sheng W."/>
            <person name="Hou X."/>
            <person name="Wei L."/>
        </authorList>
    </citation>
    <scope>NUCLEOTIDE SEQUENCE</scope>
    <source>
        <strain evidence="9">G01</strain>
        <tissue evidence="9">Leaf</tissue>
    </source>
</reference>